<keyword evidence="5 7" id="KW-0663">Pyridoxal phosphate</keyword>
<dbReference type="InterPro" id="IPR024169">
    <property type="entry name" value="SP_NH2Trfase/AEP_transaminase"/>
</dbReference>
<evidence type="ECO:0000256" key="2">
    <source>
        <dbReference type="ARBA" id="ARBA00009236"/>
    </source>
</evidence>
<comment type="cofactor">
    <cofactor evidence="1 7 9">
        <name>pyridoxal 5'-phosphate</name>
        <dbReference type="ChEBI" id="CHEBI:597326"/>
    </cofactor>
</comment>
<evidence type="ECO:0000256" key="4">
    <source>
        <dbReference type="ARBA" id="ARBA00022679"/>
    </source>
</evidence>
<evidence type="ECO:0000256" key="5">
    <source>
        <dbReference type="ARBA" id="ARBA00022898"/>
    </source>
</evidence>
<evidence type="ECO:0000259" key="10">
    <source>
        <dbReference type="Pfam" id="PF00266"/>
    </source>
</evidence>
<dbReference type="GO" id="GO:0004760">
    <property type="term" value="F:L-serine-pyruvate transaminase activity"/>
    <property type="evidence" value="ECO:0007669"/>
    <property type="project" value="TreeGrafter"/>
</dbReference>
<dbReference type="FunFam" id="3.40.640.10:FF:000027">
    <property type="entry name" value="Serine--pyruvate aminotransferase, mitochondrial"/>
    <property type="match status" value="1"/>
</dbReference>
<dbReference type="PROSITE" id="PS00595">
    <property type="entry name" value="AA_TRANSFER_CLASS_5"/>
    <property type="match status" value="1"/>
</dbReference>
<protein>
    <submittedName>
        <fullName evidence="11">Aminotransferase</fullName>
    </submittedName>
</protein>
<evidence type="ECO:0000256" key="3">
    <source>
        <dbReference type="ARBA" id="ARBA00022576"/>
    </source>
</evidence>
<feature type="binding site" evidence="6">
    <location>
        <position position="357"/>
    </location>
    <ligand>
        <name>substrate</name>
    </ligand>
</feature>
<evidence type="ECO:0000256" key="8">
    <source>
        <dbReference type="RuleBase" id="RU004075"/>
    </source>
</evidence>
<dbReference type="Gene3D" id="3.90.1150.10">
    <property type="entry name" value="Aspartate Aminotransferase, domain 1"/>
    <property type="match status" value="1"/>
</dbReference>
<dbReference type="InterPro" id="IPR000192">
    <property type="entry name" value="Aminotrans_V_dom"/>
</dbReference>
<feature type="modified residue" description="N6-(pyridoxal phosphate)lysine" evidence="7">
    <location>
        <position position="197"/>
    </location>
</feature>
<dbReference type="PANTHER" id="PTHR21152:SF40">
    <property type="entry name" value="ALANINE--GLYOXYLATE AMINOTRANSFERASE"/>
    <property type="match status" value="1"/>
</dbReference>
<evidence type="ECO:0000256" key="6">
    <source>
        <dbReference type="PIRSR" id="PIRSR000524-1"/>
    </source>
</evidence>
<dbReference type="Gene3D" id="3.40.640.10">
    <property type="entry name" value="Type I PLP-dependent aspartate aminotransferase-like (Major domain)"/>
    <property type="match status" value="1"/>
</dbReference>
<reference evidence="11 12" key="1">
    <citation type="journal article" date="2003" name="Int. J. Syst. Evol. Microbiol.">
        <title>Virgibacillus carmonensis sp. nov., Virgibacillus necropolis sp. nov. and Virgibacillus picturae sp. nov., three novel species isolated from deteriorated mural paintings, transfer of the species of the genus salibacillus to Virgibacillus, as Virgibacillus marismortui comb. nov. and Virgibacillus salexigens comb. nov., and emended description of the genus Virgibacillus.</title>
        <authorList>
            <person name="Heyrman J."/>
            <person name="Logan N.A."/>
            <person name="Busse H.J."/>
            <person name="Balcaen A."/>
            <person name="Lebbe L."/>
            <person name="Rodriguez-Diaz M."/>
            <person name="Swings J."/>
            <person name="De Vos P."/>
        </authorList>
    </citation>
    <scope>NUCLEOTIDE SEQUENCE [LARGE SCALE GENOMIC DNA]</scope>
    <source>
        <strain evidence="11 12">LMG 19488</strain>
    </source>
</reference>
<name>A0A221MGF5_9BACI</name>
<dbReference type="KEGG" id="vne:CFK40_17795"/>
<accession>A0A221MGF5</accession>
<evidence type="ECO:0000256" key="9">
    <source>
        <dbReference type="RuleBase" id="RU004504"/>
    </source>
</evidence>
<evidence type="ECO:0000256" key="1">
    <source>
        <dbReference type="ARBA" id="ARBA00001933"/>
    </source>
</evidence>
<dbReference type="InterPro" id="IPR015421">
    <property type="entry name" value="PyrdxlP-dep_Trfase_major"/>
</dbReference>
<evidence type="ECO:0000313" key="11">
    <source>
        <dbReference type="EMBL" id="ASN06736.1"/>
    </source>
</evidence>
<evidence type="ECO:0000313" key="12">
    <source>
        <dbReference type="Proteomes" id="UP000204391"/>
    </source>
</evidence>
<proteinExistence type="inferred from homology"/>
<dbReference type="PIRSF" id="PIRSF000524">
    <property type="entry name" value="SPT"/>
    <property type="match status" value="1"/>
</dbReference>
<keyword evidence="12" id="KW-1185">Reference proteome</keyword>
<sequence>MSYTDLNTSLRTIMTPGPVEVDPRVLRAMSTPIIGQFDPEFLTIMNDTMDLSRYAFQTTNQRAFPINGTSRAGIEAVLCSIIEPGDKVLIPIFGRFGYLLTEIAGRCGADVHTMEKEWGEVFDPEEIQAEIKKVNPKIVTVVHGETSTGRLQPLKELGNFCRENDVLFVVDAVATLGGVEVKTDDWNIDAVIAGTQKCIGSPSGMAPITYNDRVEKILLERKKIERGLSSDSVNERSIQSNYLDLSQIQDYWTSDRLNHHTEATSMLYALRESLRLIKEEGLETRIERHKFHEGALVAGLQAMGVELFGTAEHKMPVVTIIKVPEGVDEASVRSTMIQQFGVEIAGAFGPLQGKVWRIGSMGYSCRKNNILRVIGALEATLIYHGVKVNRGDALQAALEFYVDK</sequence>
<dbReference type="EMBL" id="CP022437">
    <property type="protein sequence ID" value="ASN06736.1"/>
    <property type="molecule type" value="Genomic_DNA"/>
</dbReference>
<dbReference type="InterPro" id="IPR020578">
    <property type="entry name" value="Aminotrans_V_PyrdxlP_BS"/>
</dbReference>
<keyword evidence="3 11" id="KW-0032">Aminotransferase</keyword>
<dbReference type="Proteomes" id="UP000204391">
    <property type="component" value="Chromosome"/>
</dbReference>
<dbReference type="Pfam" id="PF00266">
    <property type="entry name" value="Aminotran_5"/>
    <property type="match status" value="1"/>
</dbReference>
<comment type="similarity">
    <text evidence="2 8">Belongs to the class-V pyridoxal-phosphate-dependent aminotransferase family.</text>
</comment>
<gene>
    <name evidence="11" type="ORF">CFK40_17795</name>
</gene>
<dbReference type="GO" id="GO:0019265">
    <property type="term" value="P:glycine biosynthetic process, by transamination of glyoxylate"/>
    <property type="evidence" value="ECO:0007669"/>
    <property type="project" value="TreeGrafter"/>
</dbReference>
<dbReference type="InterPro" id="IPR015422">
    <property type="entry name" value="PyrdxlP-dep_Trfase_small"/>
</dbReference>
<dbReference type="PANTHER" id="PTHR21152">
    <property type="entry name" value="AMINOTRANSFERASE CLASS V"/>
    <property type="match status" value="1"/>
</dbReference>
<dbReference type="AlphaFoldDB" id="A0A221MGF5"/>
<dbReference type="GO" id="GO:0008453">
    <property type="term" value="F:alanine-glyoxylate transaminase activity"/>
    <property type="evidence" value="ECO:0007669"/>
    <property type="project" value="TreeGrafter"/>
</dbReference>
<dbReference type="RefSeq" id="WP_089533732.1">
    <property type="nucleotide sequence ID" value="NZ_CP022437.1"/>
</dbReference>
<dbReference type="InterPro" id="IPR015424">
    <property type="entry name" value="PyrdxlP-dep_Trfase"/>
</dbReference>
<keyword evidence="4 11" id="KW-0808">Transferase</keyword>
<dbReference type="SUPFAM" id="SSF53383">
    <property type="entry name" value="PLP-dependent transferases"/>
    <property type="match status" value="1"/>
</dbReference>
<feature type="domain" description="Aminotransferase class V" evidence="10">
    <location>
        <begin position="41"/>
        <end position="344"/>
    </location>
</feature>
<organism evidence="11 12">
    <name type="scientific">Virgibacillus necropolis</name>
    <dbReference type="NCBI Taxonomy" id="163877"/>
    <lineage>
        <taxon>Bacteria</taxon>
        <taxon>Bacillati</taxon>
        <taxon>Bacillota</taxon>
        <taxon>Bacilli</taxon>
        <taxon>Bacillales</taxon>
        <taxon>Bacillaceae</taxon>
        <taxon>Virgibacillus</taxon>
    </lineage>
</organism>
<dbReference type="OrthoDB" id="389074at2"/>
<evidence type="ECO:0000256" key="7">
    <source>
        <dbReference type="PIRSR" id="PIRSR000524-50"/>
    </source>
</evidence>